<feature type="chain" id="PRO_5034551576" evidence="2">
    <location>
        <begin position="29"/>
        <end position="247"/>
    </location>
</feature>
<gene>
    <name evidence="3" type="ORF">FCS21_15535</name>
</gene>
<dbReference type="RefSeq" id="WP_138624450.1">
    <property type="nucleotide sequence ID" value="NZ_SZVP01000023.1"/>
</dbReference>
<proteinExistence type="predicted"/>
<comment type="caution">
    <text evidence="3">The sequence shown here is derived from an EMBL/GenBank/DDBJ whole genome shotgun (WGS) entry which is preliminary data.</text>
</comment>
<protein>
    <submittedName>
        <fullName evidence="3">Uncharacterized protein</fullName>
    </submittedName>
</protein>
<organism evidence="3 4">
    <name type="scientific">Colwellia ponticola</name>
    <dbReference type="NCBI Taxonomy" id="2304625"/>
    <lineage>
        <taxon>Bacteria</taxon>
        <taxon>Pseudomonadati</taxon>
        <taxon>Pseudomonadota</taxon>
        <taxon>Gammaproteobacteria</taxon>
        <taxon>Alteromonadales</taxon>
        <taxon>Colwelliaceae</taxon>
        <taxon>Colwellia</taxon>
    </lineage>
</organism>
<evidence type="ECO:0000313" key="4">
    <source>
        <dbReference type="Proteomes" id="UP000307702"/>
    </source>
</evidence>
<feature type="signal peptide" evidence="2">
    <location>
        <begin position="1"/>
        <end position="28"/>
    </location>
</feature>
<reference evidence="3 4" key="1">
    <citation type="submission" date="2019-05" db="EMBL/GenBank/DDBJ databases">
        <title>Colwellia ponticola sp. nov., isolated from seawater.</title>
        <authorList>
            <person name="Yoon J.-H."/>
        </authorList>
    </citation>
    <scope>NUCLEOTIDE SEQUENCE [LARGE SCALE GENOMIC DNA]</scope>
    <source>
        <strain evidence="3 4">OISW-25</strain>
    </source>
</reference>
<sequence length="247" mass="28683">MKKNAKIILVFYAVLLISASTLSTHALAGDLLYSKGFTQSQRVQVKDCFKQDITFPSQVNKLTSEGDIALTGMYKQRDGYMFMTMTNAYGKWMNYSPLHCDLRTKEKKEADRRLRQNQEKKRAIQIKQEQLAKQDQDREKALQAKLVAEKKVQKEKEFREKKELKSKNMAYRKSDVREQSIRCKNKLLAEISIPKDPKYKTTGDMNVSNNIITIRIEIAQYRDGLKRSITNHSKTCKVKPTEFPANF</sequence>
<keyword evidence="4" id="KW-1185">Reference proteome</keyword>
<keyword evidence="2" id="KW-0732">Signal</keyword>
<dbReference type="Proteomes" id="UP000307702">
    <property type="component" value="Unassembled WGS sequence"/>
</dbReference>
<name>A0A8H2JIZ3_9GAMM</name>
<dbReference type="EMBL" id="SZVP01000023">
    <property type="protein sequence ID" value="TMM41446.1"/>
    <property type="molecule type" value="Genomic_DNA"/>
</dbReference>
<evidence type="ECO:0000256" key="2">
    <source>
        <dbReference type="SAM" id="SignalP"/>
    </source>
</evidence>
<evidence type="ECO:0000313" key="3">
    <source>
        <dbReference type="EMBL" id="TMM41446.1"/>
    </source>
</evidence>
<accession>A0A8H2JIZ3</accession>
<feature type="coiled-coil region" evidence="1">
    <location>
        <begin position="107"/>
        <end position="167"/>
    </location>
</feature>
<keyword evidence="1" id="KW-0175">Coiled coil</keyword>
<evidence type="ECO:0000256" key="1">
    <source>
        <dbReference type="SAM" id="Coils"/>
    </source>
</evidence>
<dbReference type="AlphaFoldDB" id="A0A8H2JIZ3"/>
<dbReference type="OrthoDB" id="9828689at2"/>